<dbReference type="EMBL" id="JAFREP010000041">
    <property type="protein sequence ID" value="MBO1322687.1"/>
    <property type="molecule type" value="Genomic_DNA"/>
</dbReference>
<dbReference type="PANTHER" id="PTHR48100">
    <property type="entry name" value="BROAD-SPECIFICITY PHOSPHATASE YOR283W-RELATED"/>
    <property type="match status" value="1"/>
</dbReference>
<dbReference type="GO" id="GO:0005737">
    <property type="term" value="C:cytoplasm"/>
    <property type="evidence" value="ECO:0007669"/>
    <property type="project" value="TreeGrafter"/>
</dbReference>
<dbReference type="InterPro" id="IPR013078">
    <property type="entry name" value="His_Pase_superF_clade-1"/>
</dbReference>
<evidence type="ECO:0000256" key="1">
    <source>
        <dbReference type="ARBA" id="ARBA00023152"/>
    </source>
</evidence>
<dbReference type="AlphaFoldDB" id="A0A8J7Q9J0"/>
<dbReference type="Gene3D" id="3.40.50.1240">
    <property type="entry name" value="Phosphoglycerate mutase-like"/>
    <property type="match status" value="1"/>
</dbReference>
<sequence>MMEACQIYLVRHGETAWNAEGRIQGQTDIELNQVGRDQAEALALKLANTTYDAIFASDLSRARDTAAPVARQKGQAVIEAPRLRELDFGDYEGRLAVELKQQFPDWFKRFASTTPEFSVPNGETYAAFFQRVTQALGNMARERQGQRLLVVVHGGVVSCALRRALPPEEKTRRLAIKNGSITRIDIDAADTWTVVSSDALR</sequence>
<evidence type="ECO:0000256" key="3">
    <source>
        <dbReference type="PIRSR" id="PIRSR613078-1"/>
    </source>
</evidence>
<comment type="caution">
    <text evidence="5">The sequence shown here is derived from an EMBL/GenBank/DDBJ whole genome shotgun (WGS) entry which is preliminary data.</text>
</comment>
<dbReference type="PROSITE" id="PS00175">
    <property type="entry name" value="PG_MUTASE"/>
    <property type="match status" value="1"/>
</dbReference>
<evidence type="ECO:0000313" key="6">
    <source>
        <dbReference type="Proteomes" id="UP000664417"/>
    </source>
</evidence>
<gene>
    <name evidence="5" type="ORF">J3U88_29705</name>
</gene>
<feature type="binding site" evidence="4">
    <location>
        <begin position="11"/>
        <end position="18"/>
    </location>
    <ligand>
        <name>substrate</name>
    </ligand>
</feature>
<dbReference type="SMART" id="SM00855">
    <property type="entry name" value="PGAM"/>
    <property type="match status" value="1"/>
</dbReference>
<keyword evidence="6" id="KW-1185">Reference proteome</keyword>
<proteinExistence type="predicted"/>
<evidence type="ECO:0000256" key="4">
    <source>
        <dbReference type="PIRSR" id="PIRSR613078-2"/>
    </source>
</evidence>
<dbReference type="SUPFAM" id="SSF53254">
    <property type="entry name" value="Phosphoglycerate mutase-like"/>
    <property type="match status" value="1"/>
</dbReference>
<name>A0A8J7Q9J0_9BACT</name>
<dbReference type="PANTHER" id="PTHR48100:SF1">
    <property type="entry name" value="HISTIDINE PHOSPHATASE FAMILY PROTEIN-RELATED"/>
    <property type="match status" value="1"/>
</dbReference>
<keyword evidence="2" id="KW-0413">Isomerase</keyword>
<evidence type="ECO:0000313" key="5">
    <source>
        <dbReference type="EMBL" id="MBO1322687.1"/>
    </source>
</evidence>
<dbReference type="InterPro" id="IPR050275">
    <property type="entry name" value="PGM_Phosphatase"/>
</dbReference>
<dbReference type="InterPro" id="IPR001345">
    <property type="entry name" value="PG/BPGM_mutase_AS"/>
</dbReference>
<feature type="binding site" evidence="4">
    <location>
        <position position="61"/>
    </location>
    <ligand>
        <name>substrate</name>
    </ligand>
</feature>
<protein>
    <submittedName>
        <fullName evidence="5">Histidine phosphatase family protein</fullName>
    </submittedName>
</protein>
<dbReference type="GO" id="GO:0016791">
    <property type="term" value="F:phosphatase activity"/>
    <property type="evidence" value="ECO:0007669"/>
    <property type="project" value="TreeGrafter"/>
</dbReference>
<dbReference type="CDD" id="cd07067">
    <property type="entry name" value="HP_PGM_like"/>
    <property type="match status" value="1"/>
</dbReference>
<dbReference type="Proteomes" id="UP000664417">
    <property type="component" value="Unassembled WGS sequence"/>
</dbReference>
<accession>A0A8J7Q9J0</accession>
<evidence type="ECO:0000256" key="2">
    <source>
        <dbReference type="ARBA" id="ARBA00023235"/>
    </source>
</evidence>
<reference evidence="5" key="1">
    <citation type="submission" date="2021-03" db="EMBL/GenBank/DDBJ databases">
        <authorList>
            <person name="Wang G."/>
        </authorList>
    </citation>
    <scope>NUCLEOTIDE SEQUENCE</scope>
    <source>
        <strain evidence="5">KCTC 12899</strain>
    </source>
</reference>
<dbReference type="InterPro" id="IPR029033">
    <property type="entry name" value="His_PPase_superfam"/>
</dbReference>
<dbReference type="Pfam" id="PF00300">
    <property type="entry name" value="His_Phos_1"/>
    <property type="match status" value="1"/>
</dbReference>
<feature type="active site" description="Proton donor/acceptor" evidence="3">
    <location>
        <position position="85"/>
    </location>
</feature>
<organism evidence="5 6">
    <name type="scientific">Acanthopleuribacter pedis</name>
    <dbReference type="NCBI Taxonomy" id="442870"/>
    <lineage>
        <taxon>Bacteria</taxon>
        <taxon>Pseudomonadati</taxon>
        <taxon>Acidobacteriota</taxon>
        <taxon>Holophagae</taxon>
        <taxon>Acanthopleuribacterales</taxon>
        <taxon>Acanthopleuribacteraceae</taxon>
        <taxon>Acanthopleuribacter</taxon>
    </lineage>
</organism>
<keyword evidence="1" id="KW-0324">Glycolysis</keyword>
<feature type="active site" description="Tele-phosphohistidine intermediate" evidence="3">
    <location>
        <position position="12"/>
    </location>
</feature>
<dbReference type="RefSeq" id="WP_207862660.1">
    <property type="nucleotide sequence ID" value="NZ_JAFREP010000041.1"/>
</dbReference>